<dbReference type="Proteomes" id="UP000192472">
    <property type="component" value="Unassembled WGS sequence"/>
</dbReference>
<dbReference type="EMBL" id="FWYF01000001">
    <property type="protein sequence ID" value="SMD32108.1"/>
    <property type="molecule type" value="Genomic_DNA"/>
</dbReference>
<keyword evidence="1 4" id="KW-0349">Heme</keyword>
<dbReference type="STRING" id="692418.SAMN04488029_0448"/>
<keyword evidence="3 4" id="KW-0408">Iron</keyword>
<evidence type="ECO:0000259" key="5">
    <source>
        <dbReference type="PROSITE" id="PS51007"/>
    </source>
</evidence>
<dbReference type="AlphaFoldDB" id="A0A1W2G6Y2"/>
<dbReference type="Pfam" id="PF00034">
    <property type="entry name" value="Cytochrom_C"/>
    <property type="match status" value="1"/>
</dbReference>
<dbReference type="InterPro" id="IPR036909">
    <property type="entry name" value="Cyt_c-like_dom_sf"/>
</dbReference>
<gene>
    <name evidence="6" type="ORF">SAMN04488029_0448</name>
</gene>
<dbReference type="Gene3D" id="1.10.760.10">
    <property type="entry name" value="Cytochrome c-like domain"/>
    <property type="match status" value="1"/>
</dbReference>
<feature type="domain" description="Cytochrome c" evidence="5">
    <location>
        <begin position="36"/>
        <end position="124"/>
    </location>
</feature>
<sequence length="145" mass="16226">MSIFNHSIPLVILCLIIFSCRSDNRYSGSEAIKFDQYMFQGEQLYAARCLNCHQNDGTGLGKLIPPLTTDFITKQKDLAICGIKHGLEGPMEINGTAYDGIMPNNPRLTPLEIAEIMTYISNSWDNDYGMVNINEVKTALEKCLD</sequence>
<keyword evidence="7" id="KW-1185">Reference proteome</keyword>
<accession>A0A1W2G6Y2</accession>
<dbReference type="PANTHER" id="PTHR35008">
    <property type="entry name" value="BLL4482 PROTEIN-RELATED"/>
    <property type="match status" value="1"/>
</dbReference>
<dbReference type="RefSeq" id="WP_084370789.1">
    <property type="nucleotide sequence ID" value="NZ_FWYF01000001.1"/>
</dbReference>
<dbReference type="InterPro" id="IPR051459">
    <property type="entry name" value="Cytochrome_c-type_DH"/>
</dbReference>
<reference evidence="6 7" key="1">
    <citation type="submission" date="2017-04" db="EMBL/GenBank/DDBJ databases">
        <authorList>
            <person name="Afonso C.L."/>
            <person name="Miller P.J."/>
            <person name="Scott M.A."/>
            <person name="Spackman E."/>
            <person name="Goraichik I."/>
            <person name="Dimitrov K.M."/>
            <person name="Suarez D.L."/>
            <person name="Swayne D.E."/>
        </authorList>
    </citation>
    <scope>NUCLEOTIDE SEQUENCE [LARGE SCALE GENOMIC DNA]</scope>
    <source>
        <strain evidence="6 7">DSM 26133</strain>
    </source>
</reference>
<dbReference type="GO" id="GO:0020037">
    <property type="term" value="F:heme binding"/>
    <property type="evidence" value="ECO:0007669"/>
    <property type="project" value="InterPro"/>
</dbReference>
<evidence type="ECO:0000256" key="3">
    <source>
        <dbReference type="ARBA" id="ARBA00023004"/>
    </source>
</evidence>
<keyword evidence="2 4" id="KW-0479">Metal-binding</keyword>
<evidence type="ECO:0000256" key="2">
    <source>
        <dbReference type="ARBA" id="ARBA00022723"/>
    </source>
</evidence>
<evidence type="ECO:0000256" key="4">
    <source>
        <dbReference type="PROSITE-ProRule" id="PRU00433"/>
    </source>
</evidence>
<evidence type="ECO:0000313" key="7">
    <source>
        <dbReference type="Proteomes" id="UP000192472"/>
    </source>
</evidence>
<dbReference type="InterPro" id="IPR009056">
    <property type="entry name" value="Cyt_c-like_dom"/>
</dbReference>
<protein>
    <submittedName>
        <fullName evidence="6">Cytochrome c</fullName>
    </submittedName>
</protein>
<dbReference type="GO" id="GO:0046872">
    <property type="term" value="F:metal ion binding"/>
    <property type="evidence" value="ECO:0007669"/>
    <property type="project" value="UniProtKB-KW"/>
</dbReference>
<dbReference type="SUPFAM" id="SSF46626">
    <property type="entry name" value="Cytochrome c"/>
    <property type="match status" value="1"/>
</dbReference>
<evidence type="ECO:0000313" key="6">
    <source>
        <dbReference type="EMBL" id="SMD32108.1"/>
    </source>
</evidence>
<evidence type="ECO:0000256" key="1">
    <source>
        <dbReference type="ARBA" id="ARBA00022617"/>
    </source>
</evidence>
<dbReference type="PANTHER" id="PTHR35008:SF8">
    <property type="entry name" value="ALCOHOL DEHYDROGENASE CYTOCHROME C SUBUNIT"/>
    <property type="match status" value="1"/>
</dbReference>
<dbReference type="OrthoDB" id="9811395at2"/>
<name>A0A1W2G6Y2_REIFA</name>
<proteinExistence type="predicted"/>
<dbReference type="PROSITE" id="PS51007">
    <property type="entry name" value="CYTC"/>
    <property type="match status" value="1"/>
</dbReference>
<dbReference type="GO" id="GO:0009055">
    <property type="term" value="F:electron transfer activity"/>
    <property type="evidence" value="ECO:0007669"/>
    <property type="project" value="InterPro"/>
</dbReference>
<organism evidence="6 7">
    <name type="scientific">Reichenbachiella faecimaris</name>
    <dbReference type="NCBI Taxonomy" id="692418"/>
    <lineage>
        <taxon>Bacteria</taxon>
        <taxon>Pseudomonadati</taxon>
        <taxon>Bacteroidota</taxon>
        <taxon>Cytophagia</taxon>
        <taxon>Cytophagales</taxon>
        <taxon>Reichenbachiellaceae</taxon>
        <taxon>Reichenbachiella</taxon>
    </lineage>
</organism>